<keyword evidence="2" id="KW-0812">Transmembrane</keyword>
<proteinExistence type="predicted"/>
<comment type="caution">
    <text evidence="3">The sequence shown here is derived from an EMBL/GenBank/DDBJ whole genome shotgun (WGS) entry which is preliminary data.</text>
</comment>
<keyword evidence="4" id="KW-1185">Reference proteome</keyword>
<evidence type="ECO:0000313" key="4">
    <source>
        <dbReference type="Proteomes" id="UP001501444"/>
    </source>
</evidence>
<dbReference type="RefSeq" id="WP_344610847.1">
    <property type="nucleotide sequence ID" value="NZ_BAAARV010000005.1"/>
</dbReference>
<keyword evidence="2" id="KW-0472">Membrane</keyword>
<evidence type="ECO:0000313" key="3">
    <source>
        <dbReference type="EMBL" id="GAA2330416.1"/>
    </source>
</evidence>
<feature type="transmembrane region" description="Helical" evidence="2">
    <location>
        <begin position="100"/>
        <end position="120"/>
    </location>
</feature>
<feature type="transmembrane region" description="Helical" evidence="2">
    <location>
        <begin position="132"/>
        <end position="153"/>
    </location>
</feature>
<evidence type="ECO:0000256" key="1">
    <source>
        <dbReference type="SAM" id="MobiDB-lite"/>
    </source>
</evidence>
<accession>A0ABP5SFY5</accession>
<reference evidence="4" key="1">
    <citation type="journal article" date="2019" name="Int. J. Syst. Evol. Microbiol.">
        <title>The Global Catalogue of Microorganisms (GCM) 10K type strain sequencing project: providing services to taxonomists for standard genome sequencing and annotation.</title>
        <authorList>
            <consortium name="The Broad Institute Genomics Platform"/>
            <consortium name="The Broad Institute Genome Sequencing Center for Infectious Disease"/>
            <person name="Wu L."/>
            <person name="Ma J."/>
        </authorList>
    </citation>
    <scope>NUCLEOTIDE SEQUENCE [LARGE SCALE GENOMIC DNA]</scope>
    <source>
        <strain evidence="4">JCM 3272</strain>
    </source>
</reference>
<feature type="region of interest" description="Disordered" evidence="1">
    <location>
        <begin position="1"/>
        <end position="31"/>
    </location>
</feature>
<feature type="transmembrane region" description="Helical" evidence="2">
    <location>
        <begin position="37"/>
        <end position="56"/>
    </location>
</feature>
<protein>
    <submittedName>
        <fullName evidence="3">Uncharacterized protein</fullName>
    </submittedName>
</protein>
<sequence length="226" mass="23505">MPEQPFAMPDIVPPAPVEEPSAETPDPVPQERTRPNVFALVAGVVGLVLAGAAQYLPWANLALGSTGMRSTFEVDPESGGVSSAGRTVGVPMAYLTSSHVTVYLFTLALAVAAVAVVLSVTGPARRIATGAAAGLLGVNVLILLGLRPVILHLGSTTYAALMVDSENVKTGPGYYLAYAAILVFAAALVLATVRFPARGFRRQAQEIEGDEPLELTVTPVVPAQYQ</sequence>
<dbReference type="Proteomes" id="UP001501444">
    <property type="component" value="Unassembled WGS sequence"/>
</dbReference>
<keyword evidence="2" id="KW-1133">Transmembrane helix</keyword>
<organism evidence="3 4">
    <name type="scientific">Dactylosporangium salmoneum</name>
    <dbReference type="NCBI Taxonomy" id="53361"/>
    <lineage>
        <taxon>Bacteria</taxon>
        <taxon>Bacillati</taxon>
        <taxon>Actinomycetota</taxon>
        <taxon>Actinomycetes</taxon>
        <taxon>Micromonosporales</taxon>
        <taxon>Micromonosporaceae</taxon>
        <taxon>Dactylosporangium</taxon>
    </lineage>
</organism>
<feature type="transmembrane region" description="Helical" evidence="2">
    <location>
        <begin position="173"/>
        <end position="193"/>
    </location>
</feature>
<gene>
    <name evidence="3" type="ORF">GCM10010170_008360</name>
</gene>
<name>A0ABP5SFY5_9ACTN</name>
<dbReference type="EMBL" id="BAAARV010000005">
    <property type="protein sequence ID" value="GAA2330416.1"/>
    <property type="molecule type" value="Genomic_DNA"/>
</dbReference>
<evidence type="ECO:0000256" key="2">
    <source>
        <dbReference type="SAM" id="Phobius"/>
    </source>
</evidence>